<evidence type="ECO:0000256" key="1">
    <source>
        <dbReference type="SAM" id="Coils"/>
    </source>
</evidence>
<feature type="region of interest" description="Disordered" evidence="2">
    <location>
        <begin position="179"/>
        <end position="198"/>
    </location>
</feature>
<accession>A0AAE0VP82</accession>
<feature type="compositionally biased region" description="Polar residues" evidence="2">
    <location>
        <begin position="293"/>
        <end position="306"/>
    </location>
</feature>
<dbReference type="GO" id="GO:0000802">
    <property type="term" value="C:transverse filament"/>
    <property type="evidence" value="ECO:0007669"/>
    <property type="project" value="TreeGrafter"/>
</dbReference>
<feature type="region of interest" description="Disordered" evidence="2">
    <location>
        <begin position="148"/>
        <end position="171"/>
    </location>
</feature>
<dbReference type="InterPro" id="IPR008827">
    <property type="entry name" value="SYCP1"/>
</dbReference>
<proteinExistence type="predicted"/>
<evidence type="ECO:0008006" key="5">
    <source>
        <dbReference type="Google" id="ProtNLM"/>
    </source>
</evidence>
<name>A0AAE0VP82_9BIVA</name>
<sequence length="340" mass="39109">MKKLADDSMRKKEETVHNCDSQIAEMMSTLEKYKKDNEKILSQKDKEICALKCKFKDSKSFKKQEEEKILNLKNEADELKIHLEEAKINMNDLKVKLKEREELIWCLQKENKEKNEEIAQLQKNIVDQQISKPQHSCTAVQTSPEFDFMETSSKQPSINQPNPQPKTPLISCTTEARTPMSAIKTPQRSSLKSTASTNSAMKKRKVFFYKEKEFNSGCESSSSELMEVEEDEIGSRMIEEKAHAPLLFRPSPCIRTQEIKPPGTVGDSKPMKYFTSQIPRSLPVEMEKENIQGANGNLRKTPTRTTGKFFKSSPKDRMKKEKEDLSWFEMDSVFGFGPED</sequence>
<dbReference type="GO" id="GO:0001673">
    <property type="term" value="C:male germ cell nucleus"/>
    <property type="evidence" value="ECO:0007669"/>
    <property type="project" value="TreeGrafter"/>
</dbReference>
<reference evidence="3" key="3">
    <citation type="submission" date="2023-05" db="EMBL/GenBank/DDBJ databases">
        <authorList>
            <person name="Smith C.H."/>
        </authorList>
    </citation>
    <scope>NUCLEOTIDE SEQUENCE</scope>
    <source>
        <strain evidence="3">CHS0354</strain>
        <tissue evidence="3">Mantle</tissue>
    </source>
</reference>
<protein>
    <recommendedName>
        <fullName evidence="5">Synaptonemal complex protein 1</fullName>
    </recommendedName>
</protein>
<evidence type="ECO:0000256" key="2">
    <source>
        <dbReference type="SAM" id="MobiDB-lite"/>
    </source>
</evidence>
<dbReference type="AlphaFoldDB" id="A0AAE0VP82"/>
<feature type="compositionally biased region" description="Polar residues" evidence="2">
    <location>
        <begin position="184"/>
        <end position="198"/>
    </location>
</feature>
<dbReference type="Proteomes" id="UP001195483">
    <property type="component" value="Unassembled WGS sequence"/>
</dbReference>
<comment type="caution">
    <text evidence="3">The sequence shown here is derived from an EMBL/GenBank/DDBJ whole genome shotgun (WGS) entry which is preliminary data.</text>
</comment>
<dbReference type="PANTHER" id="PTHR46918:SF1">
    <property type="entry name" value="SYNAPTONEMAL COMPLEX PROTEIN 1"/>
    <property type="match status" value="1"/>
</dbReference>
<dbReference type="GO" id="GO:0051878">
    <property type="term" value="P:lateral element assembly"/>
    <property type="evidence" value="ECO:0007669"/>
    <property type="project" value="TreeGrafter"/>
</dbReference>
<dbReference type="GO" id="GO:0000711">
    <property type="term" value="P:meiotic DNA repair synthesis"/>
    <property type="evidence" value="ECO:0007669"/>
    <property type="project" value="TreeGrafter"/>
</dbReference>
<keyword evidence="1" id="KW-0175">Coiled coil</keyword>
<gene>
    <name evidence="3" type="ORF">CHS0354_033758</name>
</gene>
<dbReference type="PANTHER" id="PTHR46918">
    <property type="entry name" value="SYNAPTONEMAL COMPLEX PROTEIN 1"/>
    <property type="match status" value="1"/>
</dbReference>
<reference evidence="3" key="1">
    <citation type="journal article" date="2021" name="Genome Biol. Evol.">
        <title>A High-Quality Reference Genome for a Parasitic Bivalve with Doubly Uniparental Inheritance (Bivalvia: Unionida).</title>
        <authorList>
            <person name="Smith C.H."/>
        </authorList>
    </citation>
    <scope>NUCLEOTIDE SEQUENCE</scope>
    <source>
        <strain evidence="3">CHS0354</strain>
    </source>
</reference>
<dbReference type="GO" id="GO:0000801">
    <property type="term" value="C:central element"/>
    <property type="evidence" value="ECO:0007669"/>
    <property type="project" value="TreeGrafter"/>
</dbReference>
<organism evidence="3 4">
    <name type="scientific">Potamilus streckersoni</name>
    <dbReference type="NCBI Taxonomy" id="2493646"/>
    <lineage>
        <taxon>Eukaryota</taxon>
        <taxon>Metazoa</taxon>
        <taxon>Spiralia</taxon>
        <taxon>Lophotrochozoa</taxon>
        <taxon>Mollusca</taxon>
        <taxon>Bivalvia</taxon>
        <taxon>Autobranchia</taxon>
        <taxon>Heteroconchia</taxon>
        <taxon>Palaeoheterodonta</taxon>
        <taxon>Unionida</taxon>
        <taxon>Unionoidea</taxon>
        <taxon>Unionidae</taxon>
        <taxon>Ambleminae</taxon>
        <taxon>Lampsilini</taxon>
        <taxon>Potamilus</taxon>
    </lineage>
</organism>
<dbReference type="EMBL" id="JAEAOA010001970">
    <property type="protein sequence ID" value="KAK3583965.1"/>
    <property type="molecule type" value="Genomic_DNA"/>
</dbReference>
<dbReference type="GO" id="GO:0051026">
    <property type="term" value="P:chiasma assembly"/>
    <property type="evidence" value="ECO:0007669"/>
    <property type="project" value="TreeGrafter"/>
</dbReference>
<reference evidence="3" key="2">
    <citation type="journal article" date="2021" name="Genome Biol. Evol.">
        <title>Developing a high-quality reference genome for a parasitic bivalve with doubly uniparental inheritance (Bivalvia: Unionida).</title>
        <authorList>
            <person name="Smith C.H."/>
        </authorList>
    </citation>
    <scope>NUCLEOTIDE SEQUENCE</scope>
    <source>
        <strain evidence="3">CHS0354</strain>
        <tissue evidence="3">Mantle</tissue>
    </source>
</reference>
<evidence type="ECO:0000313" key="3">
    <source>
        <dbReference type="EMBL" id="KAK3583965.1"/>
    </source>
</evidence>
<keyword evidence="4" id="KW-1185">Reference proteome</keyword>
<feature type="region of interest" description="Disordered" evidence="2">
    <location>
        <begin position="293"/>
        <end position="316"/>
    </location>
</feature>
<feature type="compositionally biased region" description="Polar residues" evidence="2">
    <location>
        <begin position="148"/>
        <end position="161"/>
    </location>
</feature>
<feature type="coiled-coil region" evidence="1">
    <location>
        <begin position="23"/>
        <end position="131"/>
    </location>
</feature>
<evidence type="ECO:0000313" key="4">
    <source>
        <dbReference type="Proteomes" id="UP001195483"/>
    </source>
</evidence>
<dbReference type="GO" id="GO:0003690">
    <property type="term" value="F:double-stranded DNA binding"/>
    <property type="evidence" value="ECO:0007669"/>
    <property type="project" value="TreeGrafter"/>
</dbReference>